<dbReference type="EMBL" id="CP097504">
    <property type="protein sequence ID" value="URD90751.1"/>
    <property type="molecule type" value="Genomic_DNA"/>
</dbReference>
<evidence type="ECO:0000256" key="4">
    <source>
        <dbReference type="ARBA" id="ARBA00026071"/>
    </source>
</evidence>
<evidence type="ECO:0000256" key="2">
    <source>
        <dbReference type="ARBA" id="ARBA00022490"/>
    </source>
</evidence>
<evidence type="ECO:0000256" key="1">
    <source>
        <dbReference type="ARBA" id="ARBA00004123"/>
    </source>
</evidence>
<sequence length="148" mass="16435">MALRRDWVYENNGGCAPSPCLRLPFKFLICAFSSSRSLCCRTCVAIAGTDYCVIAADTRLSVGYSIYTRDYSKICKLYGRIPCAALVCWVFQPGFSVHAEKLFDVLVDKCVMASSGFQGDLKALQKNLAARHLGIMNIFRAEISMPKQ</sequence>
<protein>
    <submittedName>
        <fullName evidence="5">Uncharacterized protein</fullName>
    </submittedName>
</protein>
<dbReference type="InterPro" id="IPR001353">
    <property type="entry name" value="Proteasome_sua/b"/>
</dbReference>
<dbReference type="Pfam" id="PF00227">
    <property type="entry name" value="Proteasome"/>
    <property type="match status" value="1"/>
</dbReference>
<keyword evidence="2" id="KW-0963">Cytoplasm</keyword>
<dbReference type="Proteomes" id="UP001055439">
    <property type="component" value="Chromosome 2"/>
</dbReference>
<dbReference type="Gene3D" id="3.60.20.10">
    <property type="entry name" value="Glutamine Phosphoribosylpyrophosphate, subunit 1, domain 1"/>
    <property type="match status" value="1"/>
</dbReference>
<evidence type="ECO:0000256" key="3">
    <source>
        <dbReference type="ARBA" id="ARBA00022942"/>
    </source>
</evidence>
<dbReference type="PANTHER" id="PTHR32194:SF2">
    <property type="entry name" value="PROTEASOME SUBUNIT BETA TYPE-1"/>
    <property type="match status" value="1"/>
</dbReference>
<comment type="subunit">
    <text evidence="4">The 26S proteasome consists of a 20S proteasome core and two 19S regulatory subunits. The 20S proteasome core is composed of 28 subunits that are arranged in four stacked rings, resulting in a barrel-shaped structure. The two end rings are each formed by seven alpha subunits, and the two central rings are each formed by seven beta subunits. The catalytic chamber with the active sites is on the inside of the barrel.</text>
</comment>
<keyword evidence="3" id="KW-0647">Proteasome</keyword>
<dbReference type="OrthoDB" id="268479at2759"/>
<reference evidence="5" key="1">
    <citation type="submission" date="2022-05" db="EMBL/GenBank/DDBJ databases">
        <title>The Musa troglodytarum L. genome provides insights into the mechanism of non-climacteric behaviour and enrichment of carotenoids.</title>
        <authorList>
            <person name="Wang J."/>
        </authorList>
    </citation>
    <scope>NUCLEOTIDE SEQUENCE</scope>
    <source>
        <tissue evidence="5">Leaf</tissue>
    </source>
</reference>
<name>A0A9E7JS90_9LILI</name>
<gene>
    <name evidence="5" type="ORF">MUK42_26772</name>
</gene>
<dbReference type="SUPFAM" id="SSF56235">
    <property type="entry name" value="N-terminal nucleophile aminohydrolases (Ntn hydrolases)"/>
    <property type="match status" value="1"/>
</dbReference>
<comment type="subcellular location">
    <subcellularLocation>
        <location evidence="1">Nucleus</location>
    </subcellularLocation>
</comment>
<dbReference type="PANTHER" id="PTHR32194">
    <property type="entry name" value="METALLOPROTEASE TLDD"/>
    <property type="match status" value="1"/>
</dbReference>
<dbReference type="AlphaFoldDB" id="A0A9E7JS90"/>
<dbReference type="InterPro" id="IPR023333">
    <property type="entry name" value="Proteasome_suB-type"/>
</dbReference>
<keyword evidence="6" id="KW-1185">Reference proteome</keyword>
<proteinExistence type="predicted"/>
<accession>A0A9E7JS90</accession>
<dbReference type="GO" id="GO:0005737">
    <property type="term" value="C:cytoplasm"/>
    <property type="evidence" value="ECO:0007669"/>
    <property type="project" value="TreeGrafter"/>
</dbReference>
<evidence type="ECO:0000313" key="5">
    <source>
        <dbReference type="EMBL" id="URD90751.1"/>
    </source>
</evidence>
<evidence type="ECO:0000313" key="6">
    <source>
        <dbReference type="Proteomes" id="UP001055439"/>
    </source>
</evidence>
<organism evidence="5 6">
    <name type="scientific">Musa troglodytarum</name>
    <name type="common">fe'i banana</name>
    <dbReference type="NCBI Taxonomy" id="320322"/>
    <lineage>
        <taxon>Eukaryota</taxon>
        <taxon>Viridiplantae</taxon>
        <taxon>Streptophyta</taxon>
        <taxon>Embryophyta</taxon>
        <taxon>Tracheophyta</taxon>
        <taxon>Spermatophyta</taxon>
        <taxon>Magnoliopsida</taxon>
        <taxon>Liliopsida</taxon>
        <taxon>Zingiberales</taxon>
        <taxon>Musaceae</taxon>
        <taxon>Musa</taxon>
    </lineage>
</organism>
<dbReference type="GO" id="GO:0005634">
    <property type="term" value="C:nucleus"/>
    <property type="evidence" value="ECO:0007669"/>
    <property type="project" value="UniProtKB-SubCell"/>
</dbReference>
<dbReference type="GO" id="GO:0005839">
    <property type="term" value="C:proteasome core complex"/>
    <property type="evidence" value="ECO:0007669"/>
    <property type="project" value="InterPro"/>
</dbReference>
<dbReference type="GO" id="GO:0051603">
    <property type="term" value="P:proteolysis involved in protein catabolic process"/>
    <property type="evidence" value="ECO:0007669"/>
    <property type="project" value="InterPro"/>
</dbReference>
<dbReference type="InterPro" id="IPR029055">
    <property type="entry name" value="Ntn_hydrolases_N"/>
</dbReference>